<evidence type="ECO:0000313" key="3">
    <source>
        <dbReference type="Proteomes" id="UP000537862"/>
    </source>
</evidence>
<dbReference type="AlphaFoldDB" id="A0A849P755"/>
<proteinExistence type="predicted"/>
<accession>A0A849P755</accession>
<comment type="caution">
    <text evidence="2">The sequence shown here is derived from an EMBL/GenBank/DDBJ whole genome shotgun (WGS) entry which is preliminary data.</text>
</comment>
<dbReference type="Proteomes" id="UP000537862">
    <property type="component" value="Unassembled WGS sequence"/>
</dbReference>
<gene>
    <name evidence="2" type="ORF">HKX39_05410</name>
</gene>
<sequence>MKLMYLAERESLRLFGETITGDAFVSMPHGPVLSMTYDCINGNTKHKAGGWNDWIADKENHFVALKDPNMLRNPEEDLLALSESDLETLDKTWQEFGHYGAWELRNKTHDGLCPEWEDPKGSSRPIRIEKLLKILNYNEAQIKGIVNNMRDQAEINARLQMR</sequence>
<name>A0A849P755_9BURK</name>
<reference evidence="2 3" key="1">
    <citation type="submission" date="2020-05" db="EMBL/GenBank/DDBJ databases">
        <authorList>
            <person name="Niu N."/>
        </authorList>
    </citation>
    <scope>NUCLEOTIDE SEQUENCE [LARGE SCALE GENOMIC DNA]</scope>
    <source>
        <strain evidence="2 3">3340-03</strain>
    </source>
</reference>
<dbReference type="InterPro" id="IPR025272">
    <property type="entry name" value="SocA_Panacea"/>
</dbReference>
<feature type="domain" description="Antitoxin SocA-like Panacea" evidence="1">
    <location>
        <begin position="1"/>
        <end position="110"/>
    </location>
</feature>
<dbReference type="Pfam" id="PF13274">
    <property type="entry name" value="SocA_Panacea"/>
    <property type="match status" value="1"/>
</dbReference>
<protein>
    <submittedName>
        <fullName evidence="2">SocA family protein</fullName>
    </submittedName>
</protein>
<dbReference type="EMBL" id="JABGBN010000003">
    <property type="protein sequence ID" value="NOL51612.1"/>
    <property type="molecule type" value="Genomic_DNA"/>
</dbReference>
<organism evidence="2 3">
    <name type="scientific">Pelistega suis</name>
    <dbReference type="NCBI Taxonomy" id="1631957"/>
    <lineage>
        <taxon>Bacteria</taxon>
        <taxon>Pseudomonadati</taxon>
        <taxon>Pseudomonadota</taxon>
        <taxon>Betaproteobacteria</taxon>
        <taxon>Burkholderiales</taxon>
        <taxon>Alcaligenaceae</taxon>
        <taxon>Pelistega</taxon>
    </lineage>
</organism>
<evidence type="ECO:0000313" key="2">
    <source>
        <dbReference type="EMBL" id="NOL51612.1"/>
    </source>
</evidence>
<keyword evidence="3" id="KW-1185">Reference proteome</keyword>
<evidence type="ECO:0000259" key="1">
    <source>
        <dbReference type="Pfam" id="PF13274"/>
    </source>
</evidence>